<dbReference type="EMBL" id="BTCL01000002">
    <property type="protein sequence ID" value="GMK43598.1"/>
    <property type="molecule type" value="Genomic_DNA"/>
</dbReference>
<evidence type="ECO:0000256" key="1">
    <source>
        <dbReference type="ARBA" id="ARBA00023125"/>
    </source>
</evidence>
<dbReference type="RefSeq" id="WP_201002775.1">
    <property type="nucleotide sequence ID" value="NZ_BTCL01000002.1"/>
</dbReference>
<dbReference type="Pfam" id="PF14278">
    <property type="entry name" value="TetR_C_8"/>
    <property type="match status" value="1"/>
</dbReference>
<protein>
    <submittedName>
        <fullName evidence="4">TetR family transcriptional regulator</fullName>
    </submittedName>
</protein>
<dbReference type="Proteomes" id="UP001285921">
    <property type="component" value="Unassembled WGS sequence"/>
</dbReference>
<comment type="caution">
    <text evidence="4">The sequence shown here is derived from an EMBL/GenBank/DDBJ whole genome shotgun (WGS) entry which is preliminary data.</text>
</comment>
<dbReference type="PANTHER" id="PTHR43479">
    <property type="entry name" value="ACREF/ENVCD OPERON REPRESSOR-RELATED"/>
    <property type="match status" value="1"/>
</dbReference>
<gene>
    <name evidence="4" type="ORF">PghCCS26_07250</name>
</gene>
<keyword evidence="5" id="KW-1185">Reference proteome</keyword>
<feature type="domain" description="HTH tetR-type" evidence="3">
    <location>
        <begin position="14"/>
        <end position="74"/>
    </location>
</feature>
<keyword evidence="1 2" id="KW-0238">DNA-binding</keyword>
<dbReference type="Gene3D" id="1.10.357.10">
    <property type="entry name" value="Tetracycline Repressor, domain 2"/>
    <property type="match status" value="1"/>
</dbReference>
<dbReference type="PANTHER" id="PTHR43479:SF7">
    <property type="entry name" value="TETR-FAMILY TRANSCRIPTIONAL REGULATOR"/>
    <property type="match status" value="1"/>
</dbReference>
<dbReference type="InterPro" id="IPR050624">
    <property type="entry name" value="HTH-type_Tx_Regulator"/>
</dbReference>
<dbReference type="InterPro" id="IPR009057">
    <property type="entry name" value="Homeodomain-like_sf"/>
</dbReference>
<dbReference type="InterPro" id="IPR001647">
    <property type="entry name" value="HTH_TetR"/>
</dbReference>
<accession>A0ABQ6NG93</accession>
<organism evidence="4 5">
    <name type="scientific">Paenibacillus glycanilyticus</name>
    <dbReference type="NCBI Taxonomy" id="126569"/>
    <lineage>
        <taxon>Bacteria</taxon>
        <taxon>Bacillati</taxon>
        <taxon>Bacillota</taxon>
        <taxon>Bacilli</taxon>
        <taxon>Bacillales</taxon>
        <taxon>Paenibacillaceae</taxon>
        <taxon>Paenibacillus</taxon>
    </lineage>
</organism>
<evidence type="ECO:0000259" key="3">
    <source>
        <dbReference type="PROSITE" id="PS50977"/>
    </source>
</evidence>
<dbReference type="Pfam" id="PF00440">
    <property type="entry name" value="TetR_N"/>
    <property type="match status" value="1"/>
</dbReference>
<evidence type="ECO:0000313" key="4">
    <source>
        <dbReference type="EMBL" id="GMK43598.1"/>
    </source>
</evidence>
<dbReference type="PROSITE" id="PS50977">
    <property type="entry name" value="HTH_TETR_2"/>
    <property type="match status" value="1"/>
</dbReference>
<reference evidence="4 5" key="1">
    <citation type="submission" date="2023-05" db="EMBL/GenBank/DDBJ databases">
        <title>Draft genome of Paenibacillus sp. CCS26.</title>
        <authorList>
            <person name="Akita H."/>
            <person name="Shinto Y."/>
            <person name="Kimura Z."/>
        </authorList>
    </citation>
    <scope>NUCLEOTIDE SEQUENCE [LARGE SCALE GENOMIC DNA]</scope>
    <source>
        <strain evidence="4 5">CCS26</strain>
    </source>
</reference>
<proteinExistence type="predicted"/>
<name>A0ABQ6NG93_9BACL</name>
<sequence>MPVHHSKAVDRRVIRSREALKQALLTLMKQKDFDDISITEIVELANYNRGTFYSHYESKEALLDDIIHGLIGELLQSFRAPYENEEYFRIHELPAHSVKIFEHIQQHAELYTLLLKSNAHSHLREKMFIAIQQISRDELEHPTLEGINAELLSVYSNHALLGLIFYWIENGLPYSPAYMQEQLVKLIQWRPSVAKTKKPGKP</sequence>
<evidence type="ECO:0000256" key="2">
    <source>
        <dbReference type="PROSITE-ProRule" id="PRU00335"/>
    </source>
</evidence>
<feature type="DNA-binding region" description="H-T-H motif" evidence="2">
    <location>
        <begin position="37"/>
        <end position="56"/>
    </location>
</feature>
<dbReference type="InterPro" id="IPR039532">
    <property type="entry name" value="TetR_C_Firmicutes"/>
</dbReference>
<dbReference type="SUPFAM" id="SSF46689">
    <property type="entry name" value="Homeodomain-like"/>
    <property type="match status" value="1"/>
</dbReference>
<evidence type="ECO:0000313" key="5">
    <source>
        <dbReference type="Proteomes" id="UP001285921"/>
    </source>
</evidence>